<dbReference type="AlphaFoldDB" id="A0AAD7RLW4"/>
<proteinExistence type="predicted"/>
<comment type="caution">
    <text evidence="2">The sequence shown here is derived from an EMBL/GenBank/DDBJ whole genome shotgun (WGS) entry which is preliminary data.</text>
</comment>
<evidence type="ECO:0000313" key="2">
    <source>
        <dbReference type="EMBL" id="KAJ8386574.1"/>
    </source>
</evidence>
<evidence type="ECO:0000313" key="3">
    <source>
        <dbReference type="Proteomes" id="UP001221898"/>
    </source>
</evidence>
<keyword evidence="3" id="KW-1185">Reference proteome</keyword>
<name>A0AAD7RLW4_9TELE</name>
<evidence type="ECO:0000256" key="1">
    <source>
        <dbReference type="SAM" id="MobiDB-lite"/>
    </source>
</evidence>
<accession>A0AAD7RLW4</accession>
<dbReference type="EMBL" id="JAINUG010000226">
    <property type="protein sequence ID" value="KAJ8386574.1"/>
    <property type="molecule type" value="Genomic_DNA"/>
</dbReference>
<gene>
    <name evidence="2" type="ORF">AAFF_G00169000</name>
</gene>
<reference evidence="2" key="1">
    <citation type="journal article" date="2023" name="Science">
        <title>Genome structures resolve the early diversification of teleost fishes.</title>
        <authorList>
            <person name="Parey E."/>
            <person name="Louis A."/>
            <person name="Montfort J."/>
            <person name="Bouchez O."/>
            <person name="Roques C."/>
            <person name="Iampietro C."/>
            <person name="Lluch J."/>
            <person name="Castinel A."/>
            <person name="Donnadieu C."/>
            <person name="Desvignes T."/>
            <person name="Floi Bucao C."/>
            <person name="Jouanno E."/>
            <person name="Wen M."/>
            <person name="Mejri S."/>
            <person name="Dirks R."/>
            <person name="Jansen H."/>
            <person name="Henkel C."/>
            <person name="Chen W.J."/>
            <person name="Zahm M."/>
            <person name="Cabau C."/>
            <person name="Klopp C."/>
            <person name="Thompson A.W."/>
            <person name="Robinson-Rechavi M."/>
            <person name="Braasch I."/>
            <person name="Lecointre G."/>
            <person name="Bobe J."/>
            <person name="Postlethwait J.H."/>
            <person name="Berthelot C."/>
            <person name="Roest Crollius H."/>
            <person name="Guiguen Y."/>
        </authorList>
    </citation>
    <scope>NUCLEOTIDE SEQUENCE</scope>
    <source>
        <strain evidence="2">NC1722</strain>
    </source>
</reference>
<feature type="compositionally biased region" description="Low complexity" evidence="1">
    <location>
        <begin position="25"/>
        <end position="35"/>
    </location>
</feature>
<dbReference type="Proteomes" id="UP001221898">
    <property type="component" value="Unassembled WGS sequence"/>
</dbReference>
<feature type="region of interest" description="Disordered" evidence="1">
    <location>
        <begin position="20"/>
        <end position="40"/>
    </location>
</feature>
<protein>
    <submittedName>
        <fullName evidence="2">Uncharacterized protein</fullName>
    </submittedName>
</protein>
<organism evidence="2 3">
    <name type="scientific">Aldrovandia affinis</name>
    <dbReference type="NCBI Taxonomy" id="143900"/>
    <lineage>
        <taxon>Eukaryota</taxon>
        <taxon>Metazoa</taxon>
        <taxon>Chordata</taxon>
        <taxon>Craniata</taxon>
        <taxon>Vertebrata</taxon>
        <taxon>Euteleostomi</taxon>
        <taxon>Actinopterygii</taxon>
        <taxon>Neopterygii</taxon>
        <taxon>Teleostei</taxon>
        <taxon>Notacanthiformes</taxon>
        <taxon>Halosauridae</taxon>
        <taxon>Aldrovandia</taxon>
    </lineage>
</organism>
<sequence>MALKHTASICTALHCTPSGRRRRASLSSRPRAQLSRSKRASAAVNRGVWSEWGFPLYKGGAWERLGPDVAVAEEGLTMNRPAWLRCTAPSPSVLQCGTVSLGSRLQPRK</sequence>